<evidence type="ECO:0000313" key="7">
    <source>
        <dbReference type="Proteomes" id="UP001061958"/>
    </source>
</evidence>
<evidence type="ECO:0000256" key="3">
    <source>
        <dbReference type="ARBA" id="ARBA00022843"/>
    </source>
</evidence>
<dbReference type="EMBL" id="BQMJ01000030">
    <property type="protein sequence ID" value="GJQ12115.1"/>
    <property type="molecule type" value="Genomic_DNA"/>
</dbReference>
<comment type="caution">
    <text evidence="6">The sequence shown here is derived from an EMBL/GenBank/DDBJ whole genome shotgun (WGS) entry which is preliminary data.</text>
</comment>
<evidence type="ECO:0000256" key="2">
    <source>
        <dbReference type="ARBA" id="ARBA00022499"/>
    </source>
</evidence>
<accession>A0A9C7UR02</accession>
<evidence type="ECO:0008006" key="8">
    <source>
        <dbReference type="Google" id="ProtNLM"/>
    </source>
</evidence>
<gene>
    <name evidence="6" type="ORF">GpartN1_g3906.t1</name>
</gene>
<keyword evidence="4" id="KW-0539">Nucleus</keyword>
<dbReference type="Pfam" id="PF14631">
    <property type="entry name" value="FancD2"/>
    <property type="match status" value="1"/>
</dbReference>
<sequence>MCSLEQLPIEDDYSSWIVRTCFTNCGLKIFRIPNHGAKLVYGVSDISGFRQELLTFLTNEQEHLDEFISELSRAWKRTPIFERSLEPLIRVDPQTLEIPCGQQQLIAFDSSLIRVLTTLPQIQESLFNILILGLSELETSKMKSCQQLNLQSATMQEKILEQLCFQPVIFRSTTLARSLVELVSVSSESLQYKLLSRLPDILDDEGQEFASNLLLKIIPHSPHLLNQALETFSCMSLSHGKISSIVKQLCENGSGLSMKAMLELILIIPEPGMMADVLHCLKRSCIDSVEDSSEMSTIIETFTKRAKSNATARKNILRYYRSLEGSKLLQELDYFLLFLLYSAGEKKFVLQYIFKGNRKLNNDALVSSIYHIVKLYPLFSHDLYSLLERAACEAKEALEGERISSMFVTILRALKCTDSCPIQLFECIISSLVRLVERYPSVASHIGLLSLLHVSRNWPEFAETSLHSLQILWEYLEVFDERNLRCLFEVFVRILQRTNLSNAETCTLSSLAILLQKDLCHIDERHRKVGIIGACANLELIPSLFLERDNNSRPNFRLAPCFITTITPQILQEFSYFLSRRLFSVETVEKIMASALEIFQRYFFVERRQDIHEMSQDDLSSSCEDLEEGSITTLHLKDTDIDLWMALELYRLIAKCSSYERVETKALVHVVSILSFDPVQETGSEDSLKRGLFAAGFARISIIEMIHNLELLRLHFKEFRYLVQVLLNLEVFLSSALNDDNHIKMKGMWKQLVESDSVQNFTDYRQILPSFSFETVYRFCQAVFQAELRQNMDTLIACFHCFLSDCGRDVEHFDYQAFYNEFSLCYRYHSGTFCLVTLLTLLTYNNIMQPQENRLLMTTLHLACEVSLNELRNKNASQLLLADDDACLRHLIEANMPHESKNALQNEVWRIEYFYHQLYSLFLKIWKHAEPNCLAALTDLLNVLWKLQLSQNHYESCPEIESIIQSLEERNWVNQLDMEHKERIAEILLKNSRGDLFQVLSHSKVLFEDDDSTCLHLVSELGKVLASIDLQKLKEILLQLSLEQLETEVKKYQAFEFSLLPSQQEWVQTLTAFSLVFGTFRHMLQKAKETASLKYLRLCLKWGRKLVALVLNGGLQLLTKELIHNKAQGIKLFKELQKCTRSVHQICLFCKETKEESLLLLLPPVKKQLEMLIFRVKEMLQKQGVVHIFWLGNLKNKNLQGEALPSQINEKE</sequence>
<dbReference type="PANTHER" id="PTHR32086">
    <property type="entry name" value="FANCONI ANEMIA GROUP D2 PROTEIN"/>
    <property type="match status" value="1"/>
</dbReference>
<organism evidence="6 7">
    <name type="scientific">Galdieria partita</name>
    <dbReference type="NCBI Taxonomy" id="83374"/>
    <lineage>
        <taxon>Eukaryota</taxon>
        <taxon>Rhodophyta</taxon>
        <taxon>Bangiophyceae</taxon>
        <taxon>Galdieriales</taxon>
        <taxon>Galdieriaceae</taxon>
        <taxon>Galdieria</taxon>
    </lineage>
</organism>
<dbReference type="OrthoDB" id="4570at2759"/>
<dbReference type="GO" id="GO:0005634">
    <property type="term" value="C:nucleus"/>
    <property type="evidence" value="ECO:0007669"/>
    <property type="project" value="UniProtKB-SubCell"/>
</dbReference>
<comment type="subcellular location">
    <subcellularLocation>
        <location evidence="1">Nucleus</location>
    </subcellularLocation>
</comment>
<dbReference type="GO" id="GO:0036297">
    <property type="term" value="P:interstrand cross-link repair"/>
    <property type="evidence" value="ECO:0007669"/>
    <property type="project" value="TreeGrafter"/>
</dbReference>
<keyword evidence="7" id="KW-1185">Reference proteome</keyword>
<proteinExistence type="inferred from homology"/>
<name>A0A9C7UR02_9RHOD</name>
<protein>
    <recommendedName>
        <fullName evidence="8">Fanconi anemia group D2 protein</fullName>
    </recommendedName>
</protein>
<dbReference type="InterPro" id="IPR029448">
    <property type="entry name" value="FANCD2"/>
</dbReference>
<dbReference type="GO" id="GO:1990918">
    <property type="term" value="P:double-strand break repair involved in meiotic recombination"/>
    <property type="evidence" value="ECO:0007669"/>
    <property type="project" value="TreeGrafter"/>
</dbReference>
<evidence type="ECO:0000256" key="1">
    <source>
        <dbReference type="ARBA" id="ARBA00004123"/>
    </source>
</evidence>
<reference evidence="6" key="2">
    <citation type="submission" date="2022-01" db="EMBL/GenBank/DDBJ databases">
        <authorList>
            <person name="Hirooka S."/>
            <person name="Miyagishima S.Y."/>
        </authorList>
    </citation>
    <scope>NUCLEOTIDE SEQUENCE</scope>
    <source>
        <strain evidence="6">NBRC 102759</strain>
    </source>
</reference>
<dbReference type="Proteomes" id="UP001061958">
    <property type="component" value="Unassembled WGS sequence"/>
</dbReference>
<keyword evidence="2" id="KW-1017">Isopeptide bond</keyword>
<dbReference type="AlphaFoldDB" id="A0A9C7UR02"/>
<evidence type="ECO:0000313" key="6">
    <source>
        <dbReference type="EMBL" id="GJQ12115.1"/>
    </source>
</evidence>
<dbReference type="GO" id="GO:0070182">
    <property type="term" value="F:DNA polymerase binding"/>
    <property type="evidence" value="ECO:0007669"/>
    <property type="project" value="TreeGrafter"/>
</dbReference>
<comment type="similarity">
    <text evidence="5">Belongs to the Fanconi anemia protein FANCD2 family.</text>
</comment>
<dbReference type="PANTHER" id="PTHR32086:SF0">
    <property type="entry name" value="FANCONI ANEMIA GROUP D2 PROTEIN"/>
    <property type="match status" value="1"/>
</dbReference>
<reference evidence="6" key="1">
    <citation type="journal article" date="2022" name="Proc. Natl. Acad. Sci. U.S.A.">
        <title>Life cycle and functional genomics of the unicellular red alga Galdieria for elucidating algal and plant evolution and industrial use.</title>
        <authorList>
            <person name="Hirooka S."/>
            <person name="Itabashi T."/>
            <person name="Ichinose T.M."/>
            <person name="Onuma R."/>
            <person name="Fujiwara T."/>
            <person name="Yamashita S."/>
            <person name="Jong L.W."/>
            <person name="Tomita R."/>
            <person name="Iwane A.H."/>
            <person name="Miyagishima S.Y."/>
        </authorList>
    </citation>
    <scope>NUCLEOTIDE SEQUENCE</scope>
    <source>
        <strain evidence="6">NBRC 102759</strain>
    </source>
</reference>
<dbReference type="GO" id="GO:0031573">
    <property type="term" value="P:mitotic intra-S DNA damage checkpoint signaling"/>
    <property type="evidence" value="ECO:0007669"/>
    <property type="project" value="TreeGrafter"/>
</dbReference>
<dbReference type="GO" id="GO:0000793">
    <property type="term" value="C:condensed chromosome"/>
    <property type="evidence" value="ECO:0007669"/>
    <property type="project" value="TreeGrafter"/>
</dbReference>
<dbReference type="GO" id="GO:0007129">
    <property type="term" value="P:homologous chromosome pairing at meiosis"/>
    <property type="evidence" value="ECO:0007669"/>
    <property type="project" value="TreeGrafter"/>
</dbReference>
<evidence type="ECO:0000256" key="4">
    <source>
        <dbReference type="ARBA" id="ARBA00023242"/>
    </source>
</evidence>
<keyword evidence="3" id="KW-0832">Ubl conjugation</keyword>
<evidence type="ECO:0000256" key="5">
    <source>
        <dbReference type="ARBA" id="ARBA00093456"/>
    </source>
</evidence>